<organism evidence="7 8">
    <name type="scientific">Scleropages formosus</name>
    <name type="common">Asian bonytongue</name>
    <name type="synonym">Osteoglossum formosum</name>
    <dbReference type="NCBI Taxonomy" id="113540"/>
    <lineage>
        <taxon>Eukaryota</taxon>
        <taxon>Metazoa</taxon>
        <taxon>Chordata</taxon>
        <taxon>Craniata</taxon>
        <taxon>Vertebrata</taxon>
        <taxon>Euteleostomi</taxon>
        <taxon>Actinopterygii</taxon>
        <taxon>Neopterygii</taxon>
        <taxon>Teleostei</taxon>
        <taxon>Osteoglossocephala</taxon>
        <taxon>Osteoglossomorpha</taxon>
        <taxon>Osteoglossiformes</taxon>
        <taxon>Osteoglossidae</taxon>
        <taxon>Scleropages</taxon>
    </lineage>
</organism>
<keyword evidence="1" id="KW-0547">Nucleotide-binding</keyword>
<keyword evidence="4" id="KW-0067">ATP-binding</keyword>
<dbReference type="SUPFAM" id="SSF52540">
    <property type="entry name" value="P-loop containing nucleoside triphosphate hydrolases"/>
    <property type="match status" value="2"/>
</dbReference>
<protein>
    <submittedName>
        <fullName evidence="7">DEAD (Asp-Glu-Ala-Asp) box helicase 6</fullName>
    </submittedName>
</protein>
<evidence type="ECO:0000256" key="3">
    <source>
        <dbReference type="ARBA" id="ARBA00022806"/>
    </source>
</evidence>
<dbReference type="GO" id="GO:0004386">
    <property type="term" value="F:helicase activity"/>
    <property type="evidence" value="ECO:0007669"/>
    <property type="project" value="UniProtKB-KW"/>
</dbReference>
<dbReference type="GO" id="GO:0005524">
    <property type="term" value="F:ATP binding"/>
    <property type="evidence" value="ECO:0007669"/>
    <property type="project" value="UniProtKB-KW"/>
</dbReference>
<dbReference type="GeneTree" id="ENSGT00900000141067"/>
<accession>A0A8C9R4W0</accession>
<keyword evidence="8" id="KW-1185">Reference proteome</keyword>
<dbReference type="GO" id="GO:0016787">
    <property type="term" value="F:hydrolase activity"/>
    <property type="evidence" value="ECO:0007669"/>
    <property type="project" value="UniProtKB-KW"/>
</dbReference>
<evidence type="ECO:0000313" key="8">
    <source>
        <dbReference type="Proteomes" id="UP000694397"/>
    </source>
</evidence>
<dbReference type="Proteomes" id="UP000694397">
    <property type="component" value="Chromosome 3"/>
</dbReference>
<dbReference type="InterPro" id="IPR014001">
    <property type="entry name" value="Helicase_ATP-bd"/>
</dbReference>
<dbReference type="PROSITE" id="PS51194">
    <property type="entry name" value="HELICASE_CTER"/>
    <property type="match status" value="1"/>
</dbReference>
<dbReference type="PROSITE" id="PS51192">
    <property type="entry name" value="HELICASE_ATP_BIND_1"/>
    <property type="match status" value="1"/>
</dbReference>
<dbReference type="GO" id="GO:0003676">
    <property type="term" value="F:nucleic acid binding"/>
    <property type="evidence" value="ECO:0007669"/>
    <property type="project" value="InterPro"/>
</dbReference>
<dbReference type="InterPro" id="IPR011545">
    <property type="entry name" value="DEAD/DEAH_box_helicase_dom"/>
</dbReference>
<reference evidence="7" key="2">
    <citation type="submission" date="2025-08" db="UniProtKB">
        <authorList>
            <consortium name="Ensembl"/>
        </authorList>
    </citation>
    <scope>IDENTIFICATION</scope>
</reference>
<dbReference type="AlphaFoldDB" id="A0A8C9R4W0"/>
<evidence type="ECO:0000256" key="1">
    <source>
        <dbReference type="ARBA" id="ARBA00022741"/>
    </source>
</evidence>
<dbReference type="SMART" id="SM00487">
    <property type="entry name" value="DEXDc"/>
    <property type="match status" value="1"/>
</dbReference>
<evidence type="ECO:0000313" key="7">
    <source>
        <dbReference type="Ensembl" id="ENSSFOP00015009366.2"/>
    </source>
</evidence>
<evidence type="ECO:0000259" key="6">
    <source>
        <dbReference type="PROSITE" id="PS51194"/>
    </source>
</evidence>
<keyword evidence="2" id="KW-0378">Hydrolase</keyword>
<dbReference type="InterPro" id="IPR001650">
    <property type="entry name" value="Helicase_C-like"/>
</dbReference>
<dbReference type="Ensembl" id="ENSSFOT00015009494.2">
    <property type="protein sequence ID" value="ENSSFOP00015009366.2"/>
    <property type="gene ID" value="ENSSFOG00015005998.2"/>
</dbReference>
<evidence type="ECO:0000256" key="2">
    <source>
        <dbReference type="ARBA" id="ARBA00022801"/>
    </source>
</evidence>
<reference evidence="7" key="3">
    <citation type="submission" date="2025-09" db="UniProtKB">
        <authorList>
            <consortium name="Ensembl"/>
        </authorList>
    </citation>
    <scope>IDENTIFICATION</scope>
</reference>
<evidence type="ECO:0000259" key="5">
    <source>
        <dbReference type="PROSITE" id="PS51192"/>
    </source>
</evidence>
<feature type="domain" description="Helicase ATP-binding" evidence="5">
    <location>
        <begin position="65"/>
        <end position="193"/>
    </location>
</feature>
<dbReference type="PANTHER" id="PTHR47960">
    <property type="entry name" value="DEAD-BOX ATP-DEPENDENT RNA HELICASE 50"/>
    <property type="match status" value="1"/>
</dbReference>
<proteinExistence type="predicted"/>
<feature type="domain" description="Helicase C-terminal" evidence="6">
    <location>
        <begin position="154"/>
        <end position="325"/>
    </location>
</feature>
<dbReference type="Gene3D" id="3.40.50.300">
    <property type="entry name" value="P-loop containing nucleotide triphosphate hydrolases"/>
    <property type="match status" value="2"/>
</dbReference>
<dbReference type="Pfam" id="PF00270">
    <property type="entry name" value="DEAD"/>
    <property type="match status" value="1"/>
</dbReference>
<name>A0A8C9R4W0_SCLFO</name>
<dbReference type="InterPro" id="IPR027417">
    <property type="entry name" value="P-loop_NTPase"/>
</dbReference>
<reference evidence="7 8" key="1">
    <citation type="submission" date="2019-04" db="EMBL/GenBank/DDBJ databases">
        <authorList>
            <consortium name="Wellcome Sanger Institute Data Sharing"/>
        </authorList>
    </citation>
    <scope>NUCLEOTIDE SEQUENCE [LARGE SCALE GENOMIC DNA]</scope>
</reference>
<evidence type="ECO:0000256" key="4">
    <source>
        <dbReference type="ARBA" id="ARBA00022840"/>
    </source>
</evidence>
<sequence>GRPTSTSCDVTTISGSESEDYSLKWELLMGIFEMGSEKPSPIQVGAAVSKRFTAASCLKTDTVQLYFLWFPSFCFPTAVVIVPTGELALQVSQICIQLSKYIVSVKVMAAKGGGIINVVEILDLIKKGVAKADQVKMIVFDEAHTLLLQDLVQMVQEILSTLPTDRQIMLYSATFPLSVQKFSVSGFVTQNGQSTVKCYAYVIERQKVHCLNNLLSRLQINQKISQNGLCRNLVSTSEFKIGIDIQAVNVVINLDFLKLAETCLPCIDRSGEKQRPAVFGSTVGTQSSFVSQSAIEEKLGAEITPIPSAIDKNLYVVEYHRQDAEEAKR</sequence>
<keyword evidence="3" id="KW-0347">Helicase</keyword>